<dbReference type="GO" id="GO:0051287">
    <property type="term" value="F:NAD binding"/>
    <property type="evidence" value="ECO:0007669"/>
    <property type="project" value="InterPro"/>
</dbReference>
<dbReference type="OrthoDB" id="5365701at2759"/>
<keyword evidence="3 7" id="KW-0479">Metal-binding</keyword>
<dbReference type="SMART" id="SM00919">
    <property type="entry name" value="Malic_M"/>
    <property type="match status" value="1"/>
</dbReference>
<dbReference type="InterPro" id="IPR015884">
    <property type="entry name" value="Malic_enzyme_CS"/>
</dbReference>
<feature type="binding site" evidence="6">
    <location>
        <position position="454"/>
    </location>
    <ligand>
        <name>(S)-malate</name>
        <dbReference type="ChEBI" id="CHEBI:15589"/>
    </ligand>
</feature>
<dbReference type="SUPFAM" id="SSF51735">
    <property type="entry name" value="NAD(P)-binding Rossmann-fold domains"/>
    <property type="match status" value="1"/>
</dbReference>
<dbReference type="InterPro" id="IPR046346">
    <property type="entry name" value="Aminoacid_DH-like_N_sf"/>
</dbReference>
<dbReference type="PROSITE" id="PS00331">
    <property type="entry name" value="MALIC_ENZYMES"/>
    <property type="match status" value="1"/>
</dbReference>
<feature type="binding site" evidence="6">
    <location>
        <position position="197"/>
    </location>
    <ligand>
        <name>(S)-malate</name>
        <dbReference type="ChEBI" id="CHEBI:15589"/>
    </ligand>
</feature>
<dbReference type="NCBIfam" id="NF010052">
    <property type="entry name" value="PRK13529.1"/>
    <property type="match status" value="1"/>
</dbReference>
<dbReference type="SUPFAM" id="SSF53223">
    <property type="entry name" value="Aminoacid dehydrogenase-like, N-terminal domain"/>
    <property type="match status" value="1"/>
</dbReference>
<evidence type="ECO:0000313" key="12">
    <source>
        <dbReference type="EMBL" id="KAA0152799.1"/>
    </source>
</evidence>
<dbReference type="Proteomes" id="UP000323011">
    <property type="component" value="Unassembled WGS sequence"/>
</dbReference>
<dbReference type="AlphaFoldDB" id="A0A5A8DKS7"/>
<dbReference type="InterPro" id="IPR036291">
    <property type="entry name" value="NAD(P)-bd_dom_sf"/>
</dbReference>
<dbReference type="PRINTS" id="PR00072">
    <property type="entry name" value="MALOXRDTASE"/>
</dbReference>
<dbReference type="GO" id="GO:0005739">
    <property type="term" value="C:mitochondrion"/>
    <property type="evidence" value="ECO:0007669"/>
    <property type="project" value="TreeGrafter"/>
</dbReference>
<dbReference type="PANTHER" id="PTHR23406">
    <property type="entry name" value="MALIC ENZYME-RELATED"/>
    <property type="match status" value="1"/>
</dbReference>
<keyword evidence="17" id="KW-1185">Reference proteome</keyword>
<comment type="caution">
    <text evidence="13">The sequence shown here is derived from an EMBL/GenBank/DDBJ whole genome shotgun (WGS) entry which is preliminary data.</text>
</comment>
<evidence type="ECO:0000256" key="5">
    <source>
        <dbReference type="PIRSR" id="PIRSR000106-1"/>
    </source>
</evidence>
<evidence type="ECO:0000256" key="6">
    <source>
        <dbReference type="PIRSR" id="PIRSR000106-2"/>
    </source>
</evidence>
<keyword evidence="4 8" id="KW-0560">Oxidoreductase</keyword>
<feature type="region of interest" description="Disordered" evidence="9">
    <location>
        <begin position="386"/>
        <end position="405"/>
    </location>
</feature>
<dbReference type="EMBL" id="VLTN01000019">
    <property type="protein sequence ID" value="KAA0152799.1"/>
    <property type="molecule type" value="Genomic_DNA"/>
</dbReference>
<dbReference type="EMBL" id="VLTO01000061">
    <property type="protein sequence ID" value="KAA0170392.1"/>
    <property type="molecule type" value="Genomic_DNA"/>
</dbReference>
<dbReference type="Proteomes" id="UP000324907">
    <property type="component" value="Unassembled WGS sequence"/>
</dbReference>
<feature type="active site" description="Proton donor" evidence="5">
    <location>
        <position position="144"/>
    </location>
</feature>
<protein>
    <recommendedName>
        <fullName evidence="8">Malic enzyme</fullName>
    </recommendedName>
</protein>
<dbReference type="GO" id="GO:0004471">
    <property type="term" value="F:malate dehydrogenase (decarboxylating) (NAD+) activity"/>
    <property type="evidence" value="ECO:0007669"/>
    <property type="project" value="TreeGrafter"/>
</dbReference>
<sequence length="601" mass="66284">MLSRAFSRIARRAPAVRSWAAEPVTPRALVTTSADGGFVVHPEDYEFKQPQFTRRRGMGIVHDPIVNKGTAFSLPERDRLHIRGMVPPRELGMDVQTQKIIKGFRACETDVEKHLFLQGLQDRNETLFYKALLDNIEEMAPIVYTPVVGKVCQQFGHLFRRTRGMYFSSQDRGQMASMVYNWPHDDVQVIVVTDGSRILGLGDLGANGMGIPVGKLSLYVAAGGVDPRRTLPVMLDCGTDNEELRNDPTYLGMTHRRLKGDEYFSLVHEFVMSVFQRWPNALLQFEDFSTANAQAILDAYKGIKLCFNDDIQGTGAVTLAGLLGALRAQKSDQMLRDQKIFVVGAGSAGIGVATSICQGMQHQGLTEEEANSRIWVFDDKGLIGSNRAEDSLSPQQRPFRRRDEEGDLSLKDAIAKHRPAILLGLTGVSGLFTEPVVREMAKHHARPIIFPLSNPTSSAECTAEQAYEWTEGRAIFASGSPFDPVVMNGKTLRPSQCNNMFIFPGVGLGATGVRSKAVTDEMLFAGVQALADSVTEEEIDAGMVFPPVSKIRNVAIAVAAAVARSAMAHGIARRMPPANLEAFLDRTMWKPEYRPIIQNVY</sequence>
<evidence type="ECO:0000256" key="7">
    <source>
        <dbReference type="PIRSR" id="PIRSR000106-3"/>
    </source>
</evidence>
<proteinExistence type="inferred from homology"/>
<evidence type="ECO:0000256" key="9">
    <source>
        <dbReference type="SAM" id="MobiDB-lite"/>
    </source>
</evidence>
<evidence type="ECO:0000313" key="13">
    <source>
        <dbReference type="EMBL" id="KAA0165729.1"/>
    </source>
</evidence>
<dbReference type="InterPro" id="IPR012302">
    <property type="entry name" value="Malic_NAD-bd"/>
</dbReference>
<dbReference type="EMBL" id="VLTM01000011">
    <property type="protein sequence ID" value="KAA0165729.1"/>
    <property type="molecule type" value="Genomic_DNA"/>
</dbReference>
<dbReference type="Gene3D" id="3.40.50.720">
    <property type="entry name" value="NAD(P)-binding Rossmann-like Domain"/>
    <property type="match status" value="1"/>
</dbReference>
<dbReference type="Proteomes" id="UP000325113">
    <property type="component" value="Unassembled WGS sequence"/>
</dbReference>
<gene>
    <name evidence="14" type="ORF">FNF27_06649</name>
    <name evidence="15" type="ORF">FNF28_00663</name>
    <name evidence="12" type="ORF">FNF29_03686</name>
    <name evidence="13" type="ORF">FNF31_01706</name>
</gene>
<dbReference type="SMART" id="SM01274">
    <property type="entry name" value="malic"/>
    <property type="match status" value="1"/>
</dbReference>
<dbReference type="InterPro" id="IPR012301">
    <property type="entry name" value="Malic_N_dom"/>
</dbReference>
<feature type="active site" description="Proton acceptor" evidence="5">
    <location>
        <position position="215"/>
    </location>
</feature>
<evidence type="ECO:0000313" key="15">
    <source>
        <dbReference type="EMBL" id="KAA0171451.1"/>
    </source>
</evidence>
<feature type="binding site" evidence="7">
    <location>
        <position position="287"/>
    </location>
    <ligand>
        <name>a divalent metal cation</name>
        <dbReference type="ChEBI" id="CHEBI:60240"/>
    </ligand>
</feature>
<comment type="similarity">
    <text evidence="2 8">Belongs to the malic enzymes family.</text>
</comment>
<dbReference type="PIRSF" id="PIRSF000106">
    <property type="entry name" value="ME"/>
    <property type="match status" value="1"/>
</dbReference>
<evidence type="ECO:0000256" key="2">
    <source>
        <dbReference type="ARBA" id="ARBA00008785"/>
    </source>
</evidence>
<dbReference type="InterPro" id="IPR037062">
    <property type="entry name" value="Malic_N_dom_sf"/>
</dbReference>
<dbReference type="Proteomes" id="UP000322899">
    <property type="component" value="Unassembled WGS sequence"/>
</dbReference>
<evidence type="ECO:0000313" key="14">
    <source>
        <dbReference type="EMBL" id="KAA0170392.1"/>
    </source>
</evidence>
<evidence type="ECO:0000313" key="16">
    <source>
        <dbReference type="Proteomes" id="UP000322899"/>
    </source>
</evidence>
<evidence type="ECO:0000256" key="4">
    <source>
        <dbReference type="ARBA" id="ARBA00023002"/>
    </source>
</evidence>
<feature type="binding site" evidence="7">
    <location>
        <position position="310"/>
    </location>
    <ligand>
        <name>a divalent metal cation</name>
        <dbReference type="ChEBI" id="CHEBI:60240"/>
    </ligand>
</feature>
<evidence type="ECO:0000256" key="3">
    <source>
        <dbReference type="ARBA" id="ARBA00022723"/>
    </source>
</evidence>
<evidence type="ECO:0000259" key="10">
    <source>
        <dbReference type="SMART" id="SM00919"/>
    </source>
</evidence>
<feature type="binding site" evidence="6">
    <location>
        <position position="498"/>
    </location>
    <ligand>
        <name>(S)-malate</name>
        <dbReference type="ChEBI" id="CHEBI:15589"/>
    </ligand>
</feature>
<dbReference type="CDD" id="cd05312">
    <property type="entry name" value="NAD_bind_1_malic_enz"/>
    <property type="match status" value="1"/>
</dbReference>
<organism evidence="13 19">
    <name type="scientific">Cafeteria roenbergensis</name>
    <name type="common">Marine flagellate</name>
    <dbReference type="NCBI Taxonomy" id="33653"/>
    <lineage>
        <taxon>Eukaryota</taxon>
        <taxon>Sar</taxon>
        <taxon>Stramenopiles</taxon>
        <taxon>Bigyra</taxon>
        <taxon>Opalozoa</taxon>
        <taxon>Bicosoecida</taxon>
        <taxon>Cafeteriaceae</taxon>
        <taxon>Cafeteria</taxon>
    </lineage>
</organism>
<dbReference type="InterPro" id="IPR001891">
    <property type="entry name" value="Malic_OxRdtase"/>
</dbReference>
<dbReference type="PANTHER" id="PTHR23406:SF32">
    <property type="entry name" value="NADP-DEPENDENT MALIC ENZYME"/>
    <property type="match status" value="1"/>
</dbReference>
<feature type="binding site" evidence="7">
    <location>
        <position position="286"/>
    </location>
    <ligand>
        <name>a divalent metal cation</name>
        <dbReference type="ChEBI" id="CHEBI:60240"/>
    </ligand>
</feature>
<feature type="domain" description="Malic enzyme NAD-binding" evidence="10">
    <location>
        <begin position="311"/>
        <end position="567"/>
    </location>
</feature>
<name>A0A5A8DKS7_CAFRO</name>
<dbReference type="Pfam" id="PF00390">
    <property type="entry name" value="malic"/>
    <property type="match status" value="1"/>
</dbReference>
<evidence type="ECO:0000313" key="19">
    <source>
        <dbReference type="Proteomes" id="UP000325113"/>
    </source>
</evidence>
<comment type="cofactor">
    <cofactor evidence="1">
        <name>Mn(2+)</name>
        <dbReference type="ChEBI" id="CHEBI:29035"/>
    </cofactor>
</comment>
<evidence type="ECO:0000259" key="11">
    <source>
        <dbReference type="SMART" id="SM01274"/>
    </source>
</evidence>
<dbReference type="OMA" id="YPNMVVQ"/>
<reference evidence="16 17" key="1">
    <citation type="submission" date="2019-07" db="EMBL/GenBank/DDBJ databases">
        <title>Genomes of Cafeteria roenbergensis.</title>
        <authorList>
            <person name="Fischer M.G."/>
            <person name="Hackl T."/>
            <person name="Roman M."/>
        </authorList>
    </citation>
    <scope>NUCLEOTIDE SEQUENCE [LARGE SCALE GENOMIC DNA]</scope>
    <source>
        <strain evidence="12 17">BVI</strain>
        <strain evidence="13 19">Cflag</strain>
        <strain evidence="14 16">E4-10P</strain>
        <strain evidence="15 18">RCC970-E3</strain>
    </source>
</reference>
<comment type="cofactor">
    <cofactor evidence="7">
        <name>Mg(2+)</name>
        <dbReference type="ChEBI" id="CHEBI:18420"/>
    </cofactor>
    <cofactor evidence="7">
        <name>Mn(2+)</name>
        <dbReference type="ChEBI" id="CHEBI:29035"/>
    </cofactor>
    <text evidence="7">Divalent metal cations. Prefers magnesium or manganese.</text>
</comment>
<dbReference type="EMBL" id="VLTL01000006">
    <property type="protein sequence ID" value="KAA0171451.1"/>
    <property type="molecule type" value="Genomic_DNA"/>
</dbReference>
<dbReference type="GO" id="GO:0006108">
    <property type="term" value="P:malate metabolic process"/>
    <property type="evidence" value="ECO:0007669"/>
    <property type="project" value="TreeGrafter"/>
</dbReference>
<evidence type="ECO:0000313" key="17">
    <source>
        <dbReference type="Proteomes" id="UP000323011"/>
    </source>
</evidence>
<evidence type="ECO:0000256" key="8">
    <source>
        <dbReference type="RuleBase" id="RU003426"/>
    </source>
</evidence>
<dbReference type="FunFam" id="3.40.50.720:FF:000182">
    <property type="entry name" value="NAD-dependent malic enzyme"/>
    <property type="match status" value="1"/>
</dbReference>
<evidence type="ECO:0000313" key="18">
    <source>
        <dbReference type="Proteomes" id="UP000324907"/>
    </source>
</evidence>
<accession>A0A5A8DKS7</accession>
<evidence type="ECO:0000256" key="1">
    <source>
        <dbReference type="ARBA" id="ARBA00001936"/>
    </source>
</evidence>
<dbReference type="Pfam" id="PF03949">
    <property type="entry name" value="Malic_M"/>
    <property type="match status" value="1"/>
</dbReference>
<feature type="domain" description="Malic enzyme N-terminal" evidence="11">
    <location>
        <begin position="121"/>
        <end position="301"/>
    </location>
</feature>
<dbReference type="GO" id="GO:0046872">
    <property type="term" value="F:metal ion binding"/>
    <property type="evidence" value="ECO:0007669"/>
    <property type="project" value="UniProtKB-KW"/>
</dbReference>
<dbReference type="Gene3D" id="3.40.50.10380">
    <property type="entry name" value="Malic enzyme, N-terminal domain"/>
    <property type="match status" value="1"/>
</dbReference>